<dbReference type="AlphaFoldDB" id="A0A0E9XDV1"/>
<evidence type="ECO:0000313" key="1">
    <source>
        <dbReference type="EMBL" id="JAH99858.1"/>
    </source>
</evidence>
<reference evidence="1" key="2">
    <citation type="journal article" date="2015" name="Fish Shellfish Immunol.">
        <title>Early steps in the European eel (Anguilla anguilla)-Vibrio vulnificus interaction in the gills: Role of the RtxA13 toxin.</title>
        <authorList>
            <person name="Callol A."/>
            <person name="Pajuelo D."/>
            <person name="Ebbesson L."/>
            <person name="Teles M."/>
            <person name="MacKenzie S."/>
            <person name="Amaro C."/>
        </authorList>
    </citation>
    <scope>NUCLEOTIDE SEQUENCE</scope>
</reference>
<organism evidence="1">
    <name type="scientific">Anguilla anguilla</name>
    <name type="common">European freshwater eel</name>
    <name type="synonym">Muraena anguilla</name>
    <dbReference type="NCBI Taxonomy" id="7936"/>
    <lineage>
        <taxon>Eukaryota</taxon>
        <taxon>Metazoa</taxon>
        <taxon>Chordata</taxon>
        <taxon>Craniata</taxon>
        <taxon>Vertebrata</taxon>
        <taxon>Euteleostomi</taxon>
        <taxon>Actinopterygii</taxon>
        <taxon>Neopterygii</taxon>
        <taxon>Teleostei</taxon>
        <taxon>Anguilliformes</taxon>
        <taxon>Anguillidae</taxon>
        <taxon>Anguilla</taxon>
    </lineage>
</organism>
<name>A0A0E9XDV1_ANGAN</name>
<protein>
    <submittedName>
        <fullName evidence="1">Uncharacterized protein</fullName>
    </submittedName>
</protein>
<accession>A0A0E9XDV1</accession>
<sequence>MLQSEETVIYVGDDKVKQGGVAITMNAKAKRALMEWTQISKRIDLKHTMTVMQVYAPTNYAIDEEKDKCYYQLQDTLSSCNKYNMTVVIGELHAKM</sequence>
<proteinExistence type="predicted"/>
<reference evidence="1" key="1">
    <citation type="submission" date="2014-11" db="EMBL/GenBank/DDBJ databases">
        <authorList>
            <person name="Amaro Gonzalez C."/>
        </authorList>
    </citation>
    <scope>NUCLEOTIDE SEQUENCE</scope>
</reference>
<dbReference type="EMBL" id="GBXM01008719">
    <property type="protein sequence ID" value="JAH99858.1"/>
    <property type="molecule type" value="Transcribed_RNA"/>
</dbReference>